<dbReference type="GO" id="GO:0046403">
    <property type="term" value="F:polynucleotide 3'-phosphatase activity"/>
    <property type="evidence" value="ECO:0007669"/>
    <property type="project" value="TreeGrafter"/>
</dbReference>
<sequence length="458" mass="50820">MSGKNALKRSSTAREGSLSPPPVKRKLESTTTKKAVASFFTPASKKAPEKITWRVVKQSLLVGASSSESTNNDVTATKRRKIAAFDFDSTLIQTSSGNVFGKSPTDWRWWHSSVPGVLRQLYSDGYLMVILSNQGGISLRSDPKTVKSDQKRLSDFKAKVSLVFAQLDFPIAIYAATARDQYRKPRTGMWNEVLEDLDLDVGDGPDLAASFFVGDAGGRQGSRGDKGDHSCSDRDFAVNVGIDFKTPEEHFLHQAPQAYSRSFSPKVYLSLAATSPADTTPILFERENRLDLVLFCGSPGAGKSTFYWQHLKPLGYERVNQDNLKTRERCVQVASDHLSEGRSVAVDNTNAEPETRRVWIQLAQQMGVPVRCVLFTAPPKLCEHNDAVRALNDGTLNPEKRSILPHSAFSSFAARYREPKVAEGFQDIVRIHFQVSDSTYRAMCGHDAHRGPNLWMDD</sequence>
<evidence type="ECO:0000313" key="2">
    <source>
        <dbReference type="EMBL" id="SLM40412.1"/>
    </source>
</evidence>
<dbReference type="PANTHER" id="PTHR12083">
    <property type="entry name" value="BIFUNCTIONAL POLYNUCLEOTIDE PHOSPHATASE/KINASE"/>
    <property type="match status" value="1"/>
</dbReference>
<dbReference type="SUPFAM" id="SSF52540">
    <property type="entry name" value="P-loop containing nucleoside triphosphate hydrolases"/>
    <property type="match status" value="1"/>
</dbReference>
<dbReference type="Pfam" id="PF13671">
    <property type="entry name" value="AAA_33"/>
    <property type="match status" value="1"/>
</dbReference>
<protein>
    <submittedName>
        <fullName evidence="2">Polynucleotide kinase 3 phosphatase</fullName>
    </submittedName>
</protein>
<dbReference type="NCBIfam" id="TIGR01662">
    <property type="entry name" value="HAD-SF-IIIA"/>
    <property type="match status" value="1"/>
</dbReference>
<reference evidence="3" key="1">
    <citation type="submission" date="2017-03" db="EMBL/GenBank/DDBJ databases">
        <authorList>
            <person name="Sharma R."/>
            <person name="Thines M."/>
        </authorList>
    </citation>
    <scope>NUCLEOTIDE SEQUENCE [LARGE SCALE GENOMIC DNA]</scope>
</reference>
<dbReference type="GO" id="GO:0006281">
    <property type="term" value="P:DNA repair"/>
    <property type="evidence" value="ECO:0007669"/>
    <property type="project" value="TreeGrafter"/>
</dbReference>
<proteinExistence type="predicted"/>
<dbReference type="Proteomes" id="UP000192927">
    <property type="component" value="Unassembled WGS sequence"/>
</dbReference>
<dbReference type="FunFam" id="3.40.50.300:FF:000737">
    <property type="entry name" value="Bifunctional polynucleotide phosphatase/kinase"/>
    <property type="match status" value="1"/>
</dbReference>
<dbReference type="InterPro" id="IPR006551">
    <property type="entry name" value="Polynucleotide_phosphatase"/>
</dbReference>
<keyword evidence="2" id="KW-0418">Kinase</keyword>
<dbReference type="InterPro" id="IPR006549">
    <property type="entry name" value="HAD-SF_hydro_IIIA"/>
</dbReference>
<dbReference type="InterPro" id="IPR013954">
    <property type="entry name" value="PNK3P"/>
</dbReference>
<feature type="region of interest" description="Disordered" evidence="1">
    <location>
        <begin position="1"/>
        <end position="32"/>
    </location>
</feature>
<dbReference type="PANTHER" id="PTHR12083:SF9">
    <property type="entry name" value="BIFUNCTIONAL POLYNUCLEOTIDE PHOSPHATASE_KINASE"/>
    <property type="match status" value="1"/>
</dbReference>
<dbReference type="InterPro" id="IPR023214">
    <property type="entry name" value="HAD_sf"/>
</dbReference>
<dbReference type="EMBL" id="FWEW01003696">
    <property type="protein sequence ID" value="SLM40412.1"/>
    <property type="molecule type" value="Genomic_DNA"/>
</dbReference>
<dbReference type="SUPFAM" id="SSF56784">
    <property type="entry name" value="HAD-like"/>
    <property type="match status" value="1"/>
</dbReference>
<organism evidence="2 3">
    <name type="scientific">Lasallia pustulata</name>
    <dbReference type="NCBI Taxonomy" id="136370"/>
    <lineage>
        <taxon>Eukaryota</taxon>
        <taxon>Fungi</taxon>
        <taxon>Dikarya</taxon>
        <taxon>Ascomycota</taxon>
        <taxon>Pezizomycotina</taxon>
        <taxon>Lecanoromycetes</taxon>
        <taxon>OSLEUM clade</taxon>
        <taxon>Umbilicariomycetidae</taxon>
        <taxon>Umbilicariales</taxon>
        <taxon>Umbilicariaceae</taxon>
        <taxon>Lasallia</taxon>
    </lineage>
</organism>
<dbReference type="InterPro" id="IPR027417">
    <property type="entry name" value="P-loop_NTPase"/>
</dbReference>
<keyword evidence="2" id="KW-0808">Transferase</keyword>
<dbReference type="InterPro" id="IPR036412">
    <property type="entry name" value="HAD-like_sf"/>
</dbReference>
<accession>A0A1W5DBW1</accession>
<dbReference type="AlphaFoldDB" id="A0A1W5DBW1"/>
<evidence type="ECO:0000256" key="1">
    <source>
        <dbReference type="SAM" id="MobiDB-lite"/>
    </source>
</evidence>
<name>A0A1W5DBW1_9LECA</name>
<evidence type="ECO:0000313" key="3">
    <source>
        <dbReference type="Proteomes" id="UP000192927"/>
    </source>
</evidence>
<dbReference type="NCBIfam" id="TIGR01664">
    <property type="entry name" value="DNA-3'-Pase"/>
    <property type="match status" value="1"/>
</dbReference>
<dbReference type="GO" id="GO:0046404">
    <property type="term" value="F:ATP-dependent polydeoxyribonucleotide 5'-hydroxyl-kinase activity"/>
    <property type="evidence" value="ECO:0007669"/>
    <property type="project" value="TreeGrafter"/>
</dbReference>
<keyword evidence="3" id="KW-1185">Reference proteome</keyword>
<dbReference type="Pfam" id="PF08645">
    <property type="entry name" value="PNK3P"/>
    <property type="match status" value="1"/>
</dbReference>
<dbReference type="GO" id="GO:0003690">
    <property type="term" value="F:double-stranded DNA binding"/>
    <property type="evidence" value="ECO:0007669"/>
    <property type="project" value="TreeGrafter"/>
</dbReference>
<dbReference type="CDD" id="cd01625">
    <property type="entry name" value="HAD_PNP"/>
    <property type="match status" value="1"/>
</dbReference>
<dbReference type="Gene3D" id="3.40.50.1000">
    <property type="entry name" value="HAD superfamily/HAD-like"/>
    <property type="match status" value="1"/>
</dbReference>
<dbReference type="Gene3D" id="3.40.50.300">
    <property type="entry name" value="P-loop containing nucleotide triphosphate hydrolases"/>
    <property type="match status" value="1"/>
</dbReference>